<evidence type="ECO:0000313" key="2">
    <source>
        <dbReference type="EMBL" id="CAD9275641.1"/>
    </source>
</evidence>
<protein>
    <submittedName>
        <fullName evidence="2">Uncharacterized protein</fullName>
    </submittedName>
</protein>
<evidence type="ECO:0000256" key="1">
    <source>
        <dbReference type="SAM" id="Coils"/>
    </source>
</evidence>
<sequence>MTPEEAEAKKELEAARVQVVESEQVLQKIKSRLRQLGPPSTPTGEEPPNTLEIVALKVDGLPEKAEPNFVLQLSSPIEEKKLSRIFDPLNADAEGSVAKFTGVETSVATITIDAMDDKIPLGSSESHDVGSLTKMDPMEGNKSCTVEVPIKFYAKSELETVGEESKTSTEPICTVTFRISFKPSVQDVREELYTLLNEATQKKSKAIDQMRKSAAAVSRSTPPTSPSFRASPAMKAGFLNKKKKQQKSRLVELYERTLGPQSLIRQLFPVAKNYFIFAGVVWLCHYRGQYLALPAPV</sequence>
<name>A0A7S1Y2D0_9STRA</name>
<keyword evidence="1" id="KW-0175">Coiled coil</keyword>
<reference evidence="2" key="1">
    <citation type="submission" date="2021-01" db="EMBL/GenBank/DDBJ databases">
        <authorList>
            <person name="Corre E."/>
            <person name="Pelletier E."/>
            <person name="Niang G."/>
            <person name="Scheremetjew M."/>
            <person name="Finn R."/>
            <person name="Kale V."/>
            <person name="Holt S."/>
            <person name="Cochrane G."/>
            <person name="Meng A."/>
            <person name="Brown T."/>
            <person name="Cohen L."/>
        </authorList>
    </citation>
    <scope>NUCLEOTIDE SEQUENCE</scope>
    <source>
        <strain evidence="2">CCMP 410</strain>
    </source>
</reference>
<accession>A0A7S1Y2D0</accession>
<organism evidence="2">
    <name type="scientific">Grammatophora oceanica</name>
    <dbReference type="NCBI Taxonomy" id="210454"/>
    <lineage>
        <taxon>Eukaryota</taxon>
        <taxon>Sar</taxon>
        <taxon>Stramenopiles</taxon>
        <taxon>Ochrophyta</taxon>
        <taxon>Bacillariophyta</taxon>
        <taxon>Fragilariophyceae</taxon>
        <taxon>Fragilariophycidae</taxon>
        <taxon>Rhabdonematales</taxon>
        <taxon>Grammatophoraceae</taxon>
        <taxon>Grammatophora</taxon>
    </lineage>
</organism>
<dbReference type="EMBL" id="HBGK01008755">
    <property type="protein sequence ID" value="CAD9275641.1"/>
    <property type="molecule type" value="Transcribed_RNA"/>
</dbReference>
<proteinExistence type="predicted"/>
<feature type="coiled-coil region" evidence="1">
    <location>
        <begin position="5"/>
        <end position="32"/>
    </location>
</feature>
<gene>
    <name evidence="2" type="ORF">GOCE00092_LOCUS4549</name>
</gene>
<dbReference type="AlphaFoldDB" id="A0A7S1Y2D0"/>